<sequence>MKIFKFFIFVFVMIFIFGLVLYSVKHLQENKVLRDIISRLEADTRVAEVLVTGVNYDEVKKKTFTTIKFLEYSSTGKPLIPKYFTFSGNIIQFQALVIRFDDKYIHYGDKLKGKSAYLFWKVFMLEGANTQTYDITEMYRVPEGYKLENAKTEIEEKLWRNFWVYALDPEMAKDGGIKNAQIEAPGVIFIPGMLYTIKIEHDGGLRIDASPIPTIFKNEPSLGTPK</sequence>
<comment type="caution">
    <text evidence="2">The sequence shown here is derived from an EMBL/GenBank/DDBJ whole genome shotgun (WGS) entry which is preliminary data.</text>
</comment>
<name>A0A0F0CWS4_9BACT</name>
<keyword evidence="1" id="KW-0812">Transmembrane</keyword>
<accession>A0A0F0CWS4</accession>
<keyword evidence="3" id="KW-1185">Reference proteome</keyword>
<dbReference type="AlphaFoldDB" id="A0A0F0CWS4"/>
<proteinExistence type="predicted"/>
<dbReference type="EMBL" id="JYNY01000020">
    <property type="protein sequence ID" value="KJJ86031.1"/>
    <property type="molecule type" value="Genomic_DNA"/>
</dbReference>
<dbReference type="Proteomes" id="UP000033428">
    <property type="component" value="Unassembled WGS sequence"/>
</dbReference>
<protein>
    <submittedName>
        <fullName evidence="2">Uncharacterized protein</fullName>
    </submittedName>
</protein>
<evidence type="ECO:0000256" key="1">
    <source>
        <dbReference type="SAM" id="Phobius"/>
    </source>
</evidence>
<organism evidence="2 3">
    <name type="scientific">Candidatus Omnitrophus magneticus</name>
    <dbReference type="NCBI Taxonomy" id="1609969"/>
    <lineage>
        <taxon>Bacteria</taxon>
        <taxon>Pseudomonadati</taxon>
        <taxon>Candidatus Omnitrophota</taxon>
        <taxon>Candidatus Omnitrophus</taxon>
    </lineage>
</organism>
<gene>
    <name evidence="2" type="ORF">OMAG_000098</name>
</gene>
<keyword evidence="1" id="KW-1133">Transmembrane helix</keyword>
<keyword evidence="1" id="KW-0472">Membrane</keyword>
<evidence type="ECO:0000313" key="2">
    <source>
        <dbReference type="EMBL" id="KJJ86031.1"/>
    </source>
</evidence>
<feature type="transmembrane region" description="Helical" evidence="1">
    <location>
        <begin position="6"/>
        <end position="24"/>
    </location>
</feature>
<evidence type="ECO:0000313" key="3">
    <source>
        <dbReference type="Proteomes" id="UP000033428"/>
    </source>
</evidence>
<reference evidence="2 3" key="1">
    <citation type="submission" date="2015-02" db="EMBL/GenBank/DDBJ databases">
        <title>Single-cell genomics of uncultivated deep-branching MTB reveals a conserved set of magnetosome genes.</title>
        <authorList>
            <person name="Kolinko S."/>
            <person name="Richter M."/>
            <person name="Glockner F.O."/>
            <person name="Brachmann A."/>
            <person name="Schuler D."/>
        </authorList>
    </citation>
    <scope>NUCLEOTIDE SEQUENCE [LARGE SCALE GENOMIC DNA]</scope>
    <source>
        <strain evidence="2">SKK-01</strain>
    </source>
</reference>